<evidence type="ECO:0000256" key="7">
    <source>
        <dbReference type="RuleBase" id="RU003942"/>
    </source>
</evidence>
<evidence type="ECO:0000256" key="4">
    <source>
        <dbReference type="ARBA" id="ARBA00022692"/>
    </source>
</evidence>
<dbReference type="InterPro" id="IPR037185">
    <property type="entry name" value="EmrE-like"/>
</dbReference>
<evidence type="ECO:0000256" key="3">
    <source>
        <dbReference type="ARBA" id="ARBA00022475"/>
    </source>
</evidence>
<organism evidence="9 10">
    <name type="scientific">Paenibacillus silagei</name>
    <dbReference type="NCBI Taxonomy" id="1670801"/>
    <lineage>
        <taxon>Bacteria</taxon>
        <taxon>Bacillati</taxon>
        <taxon>Bacillota</taxon>
        <taxon>Bacilli</taxon>
        <taxon>Bacillales</taxon>
        <taxon>Paenibacillaceae</taxon>
        <taxon>Paenibacillus</taxon>
    </lineage>
</organism>
<dbReference type="Pfam" id="PF00893">
    <property type="entry name" value="Multi_Drug_Res"/>
    <property type="match status" value="1"/>
</dbReference>
<dbReference type="Proteomes" id="UP000773462">
    <property type="component" value="Unassembled WGS sequence"/>
</dbReference>
<comment type="subcellular location">
    <subcellularLocation>
        <location evidence="1 7">Cell membrane</location>
        <topology evidence="1 7">Multi-pass membrane protein</topology>
    </subcellularLocation>
</comment>
<evidence type="ECO:0000256" key="8">
    <source>
        <dbReference type="SAM" id="Phobius"/>
    </source>
</evidence>
<evidence type="ECO:0000256" key="5">
    <source>
        <dbReference type="ARBA" id="ARBA00022989"/>
    </source>
</evidence>
<feature type="transmembrane region" description="Helical" evidence="8">
    <location>
        <begin position="56"/>
        <end position="79"/>
    </location>
</feature>
<dbReference type="EMBL" id="JAGGLV010000044">
    <property type="protein sequence ID" value="MBP2116388.1"/>
    <property type="molecule type" value="Genomic_DNA"/>
</dbReference>
<evidence type="ECO:0000313" key="9">
    <source>
        <dbReference type="EMBL" id="MBP2116388.1"/>
    </source>
</evidence>
<sequence>MAWVMLIAAGICEMFGVAMIGKLHKDRNWQSVCLLILGFGASFLLLSLAMESLPMGIAYAIWTGIGASGAAIMGMLFYGEARDVKRIACIVVILGAVAGLKLIG</sequence>
<keyword evidence="4 7" id="KW-0812">Transmembrane</keyword>
<feature type="transmembrane region" description="Helical" evidence="8">
    <location>
        <begin position="86"/>
        <end position="103"/>
    </location>
</feature>
<evidence type="ECO:0000256" key="6">
    <source>
        <dbReference type="ARBA" id="ARBA00023136"/>
    </source>
</evidence>
<keyword evidence="6 8" id="KW-0472">Membrane</keyword>
<dbReference type="InterPro" id="IPR045324">
    <property type="entry name" value="Small_multidrug_res"/>
</dbReference>
<evidence type="ECO:0000313" key="10">
    <source>
        <dbReference type="Proteomes" id="UP000773462"/>
    </source>
</evidence>
<keyword evidence="5 8" id="KW-1133">Transmembrane helix</keyword>
<dbReference type="Gene3D" id="1.10.3730.20">
    <property type="match status" value="1"/>
</dbReference>
<proteinExistence type="inferred from homology"/>
<protein>
    <submittedName>
        <fullName evidence="9">Paired small multidrug resistance pump</fullName>
    </submittedName>
</protein>
<keyword evidence="3" id="KW-1003">Cell membrane</keyword>
<keyword evidence="10" id="KW-1185">Reference proteome</keyword>
<comment type="similarity">
    <text evidence="7">Belongs to the drug/metabolite transporter (DMT) superfamily. Small multidrug resistance (SMR) (TC 2.A.7.1) family.</text>
</comment>
<reference evidence="9 10" key="1">
    <citation type="submission" date="2021-03" db="EMBL/GenBank/DDBJ databases">
        <title>Genomic Encyclopedia of Type Strains, Phase IV (KMG-IV): sequencing the most valuable type-strain genomes for metagenomic binning, comparative biology and taxonomic classification.</title>
        <authorList>
            <person name="Goeker M."/>
        </authorList>
    </citation>
    <scope>NUCLEOTIDE SEQUENCE [LARGE SCALE GENOMIC DNA]</scope>
    <source>
        <strain evidence="9 10">DSM 101953</strain>
    </source>
</reference>
<gene>
    <name evidence="9" type="ORF">J2Z70_006618</name>
</gene>
<keyword evidence="2" id="KW-0813">Transport</keyword>
<dbReference type="RefSeq" id="WP_209879950.1">
    <property type="nucleotide sequence ID" value="NZ_JAGGLV010000044.1"/>
</dbReference>
<dbReference type="PANTHER" id="PTHR30561:SF0">
    <property type="entry name" value="GUANIDINIUM EXPORTER"/>
    <property type="match status" value="1"/>
</dbReference>
<dbReference type="SUPFAM" id="SSF103481">
    <property type="entry name" value="Multidrug resistance efflux transporter EmrE"/>
    <property type="match status" value="1"/>
</dbReference>
<feature type="transmembrane region" description="Helical" evidence="8">
    <location>
        <begin position="6"/>
        <end position="24"/>
    </location>
</feature>
<evidence type="ECO:0000256" key="1">
    <source>
        <dbReference type="ARBA" id="ARBA00004651"/>
    </source>
</evidence>
<name>A0ABS4P269_9BACL</name>
<comment type="caution">
    <text evidence="9">The sequence shown here is derived from an EMBL/GenBank/DDBJ whole genome shotgun (WGS) entry which is preliminary data.</text>
</comment>
<evidence type="ECO:0000256" key="2">
    <source>
        <dbReference type="ARBA" id="ARBA00022448"/>
    </source>
</evidence>
<accession>A0ABS4P269</accession>
<feature type="transmembrane region" description="Helical" evidence="8">
    <location>
        <begin position="31"/>
        <end position="50"/>
    </location>
</feature>
<dbReference type="PANTHER" id="PTHR30561">
    <property type="entry name" value="SMR FAMILY PROTON-DEPENDENT DRUG EFFLUX TRANSPORTER SUGE"/>
    <property type="match status" value="1"/>
</dbReference>
<dbReference type="InterPro" id="IPR000390">
    <property type="entry name" value="Small_drug/metabolite_transptr"/>
</dbReference>